<dbReference type="InterPro" id="IPR004296">
    <property type="entry name" value="DUF236"/>
</dbReference>
<feature type="region of interest" description="Disordered" evidence="1">
    <location>
        <begin position="1"/>
        <end position="53"/>
    </location>
</feature>
<protein>
    <submittedName>
        <fullName evidence="2">Uncharacterized protein</fullName>
    </submittedName>
</protein>
<reference evidence="2 3" key="1">
    <citation type="submission" date="2018-11" db="EMBL/GenBank/DDBJ databases">
        <authorList>
            <consortium name="Pathogen Informatics"/>
        </authorList>
    </citation>
    <scope>NUCLEOTIDE SEQUENCE [LARGE SCALE GENOMIC DNA]</scope>
</reference>
<dbReference type="Pfam" id="PF03057">
    <property type="entry name" value="DUF236"/>
    <property type="match status" value="2"/>
</dbReference>
<name>A0A3P6U609_CYLGO</name>
<accession>A0A3P6U609</accession>
<sequence length="143" mass="15910">MPEGQEGVEAEQRVEKEDKDANVKAPTPIPGSDENPDRKKFKPPPNIAKADAKDPAYETLQGIGNELFNVAKAESKSKSKKVVQAAAEKDKFKQPPKVEFCTAAIIPTDQLEHSFFLQIQKADAKDPQYETLADVKDDIFKRQ</sequence>
<evidence type="ECO:0000313" key="3">
    <source>
        <dbReference type="Proteomes" id="UP000271889"/>
    </source>
</evidence>
<proteinExistence type="predicted"/>
<gene>
    <name evidence="2" type="ORF">CGOC_LOCUS7001</name>
</gene>
<feature type="compositionally biased region" description="Basic and acidic residues" evidence="1">
    <location>
        <begin position="10"/>
        <end position="22"/>
    </location>
</feature>
<dbReference type="EMBL" id="UYRV01023723">
    <property type="protein sequence ID" value="VDK74148.1"/>
    <property type="molecule type" value="Genomic_DNA"/>
</dbReference>
<evidence type="ECO:0000313" key="2">
    <source>
        <dbReference type="EMBL" id="VDK74148.1"/>
    </source>
</evidence>
<organism evidence="2 3">
    <name type="scientific">Cylicostephanus goldi</name>
    <name type="common">Nematode worm</name>
    <dbReference type="NCBI Taxonomy" id="71465"/>
    <lineage>
        <taxon>Eukaryota</taxon>
        <taxon>Metazoa</taxon>
        <taxon>Ecdysozoa</taxon>
        <taxon>Nematoda</taxon>
        <taxon>Chromadorea</taxon>
        <taxon>Rhabditida</taxon>
        <taxon>Rhabditina</taxon>
        <taxon>Rhabditomorpha</taxon>
        <taxon>Strongyloidea</taxon>
        <taxon>Strongylidae</taxon>
        <taxon>Cylicostephanus</taxon>
    </lineage>
</organism>
<dbReference type="AlphaFoldDB" id="A0A3P6U609"/>
<dbReference type="OrthoDB" id="5868450at2759"/>
<dbReference type="Proteomes" id="UP000271889">
    <property type="component" value="Unassembled WGS sequence"/>
</dbReference>
<keyword evidence="3" id="KW-1185">Reference proteome</keyword>
<evidence type="ECO:0000256" key="1">
    <source>
        <dbReference type="SAM" id="MobiDB-lite"/>
    </source>
</evidence>